<dbReference type="InterPro" id="IPR010655">
    <property type="entry name" value="Clp1_C"/>
</dbReference>
<keyword evidence="4" id="KW-0067">ATP-binding</keyword>
<evidence type="ECO:0000259" key="6">
    <source>
        <dbReference type="Pfam" id="PF06807"/>
    </source>
</evidence>
<dbReference type="SUPFAM" id="SSF52540">
    <property type="entry name" value="P-loop containing nucleoside triphosphate hydrolases"/>
    <property type="match status" value="1"/>
</dbReference>
<evidence type="ECO:0000256" key="5">
    <source>
        <dbReference type="ARBA" id="ARBA00023242"/>
    </source>
</evidence>
<feature type="domain" description="Clp1 P-loop" evidence="7">
    <location>
        <begin position="40"/>
        <end position="228"/>
    </location>
</feature>
<keyword evidence="3" id="KW-0547">Nucleotide-binding</keyword>
<evidence type="ECO:0000256" key="4">
    <source>
        <dbReference type="ARBA" id="ARBA00022840"/>
    </source>
</evidence>
<dbReference type="GO" id="GO:0005634">
    <property type="term" value="C:nucleus"/>
    <property type="evidence" value="ECO:0007669"/>
    <property type="project" value="UniProtKB-SubCell"/>
</dbReference>
<dbReference type="GO" id="GO:0031124">
    <property type="term" value="P:mRNA 3'-end processing"/>
    <property type="evidence" value="ECO:0007669"/>
    <property type="project" value="InterPro"/>
</dbReference>
<dbReference type="Pfam" id="PF06807">
    <property type="entry name" value="Clp1"/>
    <property type="match status" value="1"/>
</dbReference>
<proteinExistence type="predicted"/>
<dbReference type="GO" id="GO:0005524">
    <property type="term" value="F:ATP binding"/>
    <property type="evidence" value="ECO:0007669"/>
    <property type="project" value="UniProtKB-KW"/>
</dbReference>
<dbReference type="InterPro" id="IPR038238">
    <property type="entry name" value="Clp1_C_sf"/>
</dbReference>
<name>A0A6G1DLL3_9ORYZ</name>
<protein>
    <recommendedName>
        <fullName evidence="10">Protein CLP1 homolog</fullName>
    </recommendedName>
</protein>
<dbReference type="PANTHER" id="PTHR12755">
    <property type="entry name" value="CLEAVAGE/POLYADENYLATION FACTOR IA SUBUNIT CLP1P"/>
    <property type="match status" value="1"/>
</dbReference>
<dbReference type="PANTHER" id="PTHR12755:SF6">
    <property type="entry name" value="POLYRIBONUCLEOTIDE 5'-HYDROXYL-KINASE CLP1"/>
    <property type="match status" value="1"/>
</dbReference>
<gene>
    <name evidence="8" type="ORF">E2562_019794</name>
</gene>
<evidence type="ECO:0000256" key="2">
    <source>
        <dbReference type="ARBA" id="ARBA00022664"/>
    </source>
</evidence>
<evidence type="ECO:0000313" key="9">
    <source>
        <dbReference type="Proteomes" id="UP000479710"/>
    </source>
</evidence>
<feature type="domain" description="Clp1 C-terminal" evidence="6">
    <location>
        <begin position="233"/>
        <end position="343"/>
    </location>
</feature>
<dbReference type="FunFam" id="3.40.50.300:FF:001231">
    <property type="entry name" value="Protein CLP1 homolog"/>
    <property type="match status" value="1"/>
</dbReference>
<dbReference type="InterPro" id="IPR045116">
    <property type="entry name" value="Clp1/Grc3"/>
</dbReference>
<keyword evidence="2" id="KW-0507">mRNA processing</keyword>
<comment type="caution">
    <text evidence="8">The sequence shown here is derived from an EMBL/GenBank/DDBJ whole genome shotgun (WGS) entry which is preliminary data.</text>
</comment>
<dbReference type="InterPro" id="IPR032319">
    <property type="entry name" value="CLP1_P"/>
</dbReference>
<dbReference type="Proteomes" id="UP000479710">
    <property type="component" value="Unassembled WGS sequence"/>
</dbReference>
<organism evidence="8 9">
    <name type="scientific">Oryza meyeriana var. granulata</name>
    <dbReference type="NCBI Taxonomy" id="110450"/>
    <lineage>
        <taxon>Eukaryota</taxon>
        <taxon>Viridiplantae</taxon>
        <taxon>Streptophyta</taxon>
        <taxon>Embryophyta</taxon>
        <taxon>Tracheophyta</taxon>
        <taxon>Spermatophyta</taxon>
        <taxon>Magnoliopsida</taxon>
        <taxon>Liliopsida</taxon>
        <taxon>Poales</taxon>
        <taxon>Poaceae</taxon>
        <taxon>BOP clade</taxon>
        <taxon>Oryzoideae</taxon>
        <taxon>Oryzeae</taxon>
        <taxon>Oryzinae</taxon>
        <taxon>Oryza</taxon>
        <taxon>Oryza meyeriana</taxon>
    </lineage>
</organism>
<accession>A0A6G1DLL3</accession>
<dbReference type="Gene3D" id="3.40.50.300">
    <property type="entry name" value="P-loop containing nucleotide triphosphate hydrolases"/>
    <property type="match status" value="1"/>
</dbReference>
<comment type="subcellular location">
    <subcellularLocation>
        <location evidence="1">Nucleus</location>
    </subcellularLocation>
</comment>
<reference evidence="8 9" key="1">
    <citation type="submission" date="2019-11" db="EMBL/GenBank/DDBJ databases">
        <title>Whole genome sequence of Oryza granulata.</title>
        <authorList>
            <person name="Li W."/>
        </authorList>
    </citation>
    <scope>NUCLEOTIDE SEQUENCE [LARGE SCALE GENOMIC DNA]</scope>
    <source>
        <strain evidence="9">cv. Menghai</strain>
        <tissue evidence="8">Leaf</tissue>
    </source>
</reference>
<dbReference type="FunFam" id="2.40.30.330:FF:000002">
    <property type="entry name" value="Protein CLP1 homolog"/>
    <property type="match status" value="1"/>
</dbReference>
<dbReference type="AlphaFoldDB" id="A0A6G1DLL3"/>
<dbReference type="InterPro" id="IPR027417">
    <property type="entry name" value="P-loop_NTPase"/>
</dbReference>
<evidence type="ECO:0000256" key="1">
    <source>
        <dbReference type="ARBA" id="ARBA00004123"/>
    </source>
</evidence>
<dbReference type="EMBL" id="SPHZ02000006">
    <property type="protein sequence ID" value="KAF0912994.1"/>
    <property type="molecule type" value="Genomic_DNA"/>
</dbReference>
<evidence type="ECO:0000313" key="8">
    <source>
        <dbReference type="EMBL" id="KAF0912994.1"/>
    </source>
</evidence>
<sequence length="344" mass="37521">MVIYVNTHAILDARRARARAAAAQGAPLEASQGPRVIIVGPSDSGKSTLCKMLLSWAAKQGWKPTYVDLDIGQGSITIPGCISATPIEKPIDIVDGIPLEMPLAYFYGHPSPSVSPDVYRALMKELAQTLDKQFSGNSESRAAGMIINTMGWVENLGLELLHNSIEIFKANVILVLGQEKLWKILKDATKNKPNIDVVKLHKSEGVVPRNPKYRQKTRSFRIKEYFYGIANDLAPHSNVVNFSDVSVFKIGSHQAPKSALPIGAEPVADPTRLVAVNISTDMVHTVLAVSYAKEPDEIISSNVAGFIHVTDVDIQRKKLTYIAPCPGDLPSKLLIASSLTWYEA</sequence>
<evidence type="ECO:0000256" key="3">
    <source>
        <dbReference type="ARBA" id="ARBA00022741"/>
    </source>
</evidence>
<evidence type="ECO:0000259" key="7">
    <source>
        <dbReference type="Pfam" id="PF16575"/>
    </source>
</evidence>
<dbReference type="Pfam" id="PF16575">
    <property type="entry name" value="CLP1_P"/>
    <property type="match status" value="1"/>
</dbReference>
<dbReference type="OrthoDB" id="258143at2759"/>
<dbReference type="GO" id="GO:0006388">
    <property type="term" value="P:tRNA splicing, via endonucleolytic cleavage and ligation"/>
    <property type="evidence" value="ECO:0007669"/>
    <property type="project" value="TreeGrafter"/>
</dbReference>
<dbReference type="Gene3D" id="2.40.30.330">
    <property type="entry name" value="Pre-mRNA cleavage complex subunit Clp1, C-terminal domain"/>
    <property type="match status" value="1"/>
</dbReference>
<dbReference type="GO" id="GO:0051731">
    <property type="term" value="F:polynucleotide 5'-hydroxyl-kinase activity"/>
    <property type="evidence" value="ECO:0007669"/>
    <property type="project" value="InterPro"/>
</dbReference>
<evidence type="ECO:0008006" key="10">
    <source>
        <dbReference type="Google" id="ProtNLM"/>
    </source>
</evidence>
<keyword evidence="9" id="KW-1185">Reference proteome</keyword>
<keyword evidence="5" id="KW-0539">Nucleus</keyword>